<proteinExistence type="predicted"/>
<dbReference type="AlphaFoldDB" id="A0A183JF31"/>
<dbReference type="WBParaSite" id="SCUD_0000129401-mRNA-1">
    <property type="protein sequence ID" value="SCUD_0000129401-mRNA-1"/>
    <property type="gene ID" value="SCUD_0000129401"/>
</dbReference>
<dbReference type="EMBL" id="UZAK01001012">
    <property type="protein sequence ID" value="VDO66776.1"/>
    <property type="molecule type" value="Genomic_DNA"/>
</dbReference>
<evidence type="ECO:0000313" key="1">
    <source>
        <dbReference type="EMBL" id="VDO66776.1"/>
    </source>
</evidence>
<evidence type="ECO:0000313" key="2">
    <source>
        <dbReference type="Proteomes" id="UP000279833"/>
    </source>
</evidence>
<sequence>MFIQGFEPSTVRFISHHVIHLAAGKIQVNNTKYITLLDEARTLVDSTKDLIALRENMQQIQTLQEWLIEKKELAEEYDQAGKLSNMSSLVPYKVFVSKQYTQHRVLESEIESNNDRIEQVFQINYGESVAFLIPCAYFDVPMLHFLRRHVNEMMEEDLMNVVNTIVQYPRIADQLSESLGNFMILWENLRKLIRERGDYMVQLHRGMLTLYLVA</sequence>
<reference evidence="3" key="1">
    <citation type="submission" date="2016-06" db="UniProtKB">
        <authorList>
            <consortium name="WormBaseParasite"/>
        </authorList>
    </citation>
    <scope>IDENTIFICATION</scope>
</reference>
<accession>A0A183JF31</accession>
<evidence type="ECO:0000313" key="3">
    <source>
        <dbReference type="WBParaSite" id="SCUD_0000129401-mRNA-1"/>
    </source>
</evidence>
<reference evidence="1 2" key="2">
    <citation type="submission" date="2018-11" db="EMBL/GenBank/DDBJ databases">
        <authorList>
            <consortium name="Pathogen Informatics"/>
        </authorList>
    </citation>
    <scope>NUCLEOTIDE SEQUENCE [LARGE SCALE GENOMIC DNA]</scope>
    <source>
        <strain evidence="1">Dakar</strain>
        <strain evidence="2">Dakar, Senegal</strain>
    </source>
</reference>
<gene>
    <name evidence="1" type="ORF">SCUD_LOCUS1295</name>
</gene>
<dbReference type="Proteomes" id="UP000279833">
    <property type="component" value="Unassembled WGS sequence"/>
</dbReference>
<organism evidence="3">
    <name type="scientific">Schistosoma curassoni</name>
    <dbReference type="NCBI Taxonomy" id="6186"/>
    <lineage>
        <taxon>Eukaryota</taxon>
        <taxon>Metazoa</taxon>
        <taxon>Spiralia</taxon>
        <taxon>Lophotrochozoa</taxon>
        <taxon>Platyhelminthes</taxon>
        <taxon>Trematoda</taxon>
        <taxon>Digenea</taxon>
        <taxon>Strigeidida</taxon>
        <taxon>Schistosomatoidea</taxon>
        <taxon>Schistosomatidae</taxon>
        <taxon>Schistosoma</taxon>
    </lineage>
</organism>
<keyword evidence="2" id="KW-1185">Reference proteome</keyword>
<dbReference type="Gene3D" id="1.20.58.60">
    <property type="match status" value="1"/>
</dbReference>
<name>A0A183JF31_9TREM</name>
<protein>
    <submittedName>
        <fullName evidence="3">DHC_N1 domain-containing protein</fullName>
    </submittedName>
</protein>